<evidence type="ECO:0000313" key="3">
    <source>
        <dbReference type="EMBL" id="CAA9579828.1"/>
    </source>
</evidence>
<evidence type="ECO:0000259" key="2">
    <source>
        <dbReference type="Pfam" id="PF12850"/>
    </source>
</evidence>
<dbReference type="GO" id="GO:0005737">
    <property type="term" value="C:cytoplasm"/>
    <property type="evidence" value="ECO:0007669"/>
    <property type="project" value="TreeGrafter"/>
</dbReference>
<protein>
    <recommendedName>
        <fullName evidence="2">Calcineurin-like phosphoesterase domain-containing protein</fullName>
    </recommendedName>
</protein>
<dbReference type="SUPFAM" id="SSF56300">
    <property type="entry name" value="Metallo-dependent phosphatases"/>
    <property type="match status" value="1"/>
</dbReference>
<dbReference type="PANTHER" id="PTHR42850:SF2">
    <property type="entry name" value="BLL5683 PROTEIN"/>
    <property type="match status" value="1"/>
</dbReference>
<proteinExistence type="inferred from homology"/>
<organism evidence="3">
    <name type="scientific">uncultured Thermomicrobiales bacterium</name>
    <dbReference type="NCBI Taxonomy" id="1645740"/>
    <lineage>
        <taxon>Bacteria</taxon>
        <taxon>Pseudomonadati</taxon>
        <taxon>Thermomicrobiota</taxon>
        <taxon>Thermomicrobia</taxon>
        <taxon>Thermomicrobiales</taxon>
        <taxon>environmental samples</taxon>
    </lineage>
</organism>
<dbReference type="InterPro" id="IPR011152">
    <property type="entry name" value="Pesterase_MJ0912"/>
</dbReference>
<dbReference type="AlphaFoldDB" id="A0A6J4VJL4"/>
<gene>
    <name evidence="3" type="ORF">AVDCRST_MAG88-3192</name>
</gene>
<dbReference type="EMBL" id="CADCWM010000770">
    <property type="protein sequence ID" value="CAA9579828.1"/>
    <property type="molecule type" value="Genomic_DNA"/>
</dbReference>
<evidence type="ECO:0000256" key="1">
    <source>
        <dbReference type="ARBA" id="ARBA00008950"/>
    </source>
</evidence>
<dbReference type="GO" id="GO:0016791">
    <property type="term" value="F:phosphatase activity"/>
    <property type="evidence" value="ECO:0007669"/>
    <property type="project" value="TreeGrafter"/>
</dbReference>
<dbReference type="PANTHER" id="PTHR42850">
    <property type="entry name" value="METALLOPHOSPHOESTERASE"/>
    <property type="match status" value="1"/>
</dbReference>
<feature type="domain" description="Calcineurin-like phosphoesterase" evidence="2">
    <location>
        <begin position="2"/>
        <end position="198"/>
    </location>
</feature>
<sequence length="232" mass="25334">MLRIAIFSDVHGNLAALRAVLAAIDGHRPVQLLVAAGDHVAPAGARPAETFDLLVERGCALLLGNHDELLWDPESEQLTGPYAALVRRQEPWARAALGDRRIDLLRRLPRQLRLSPAVGQDLLIVHASLFDHLRGHAATVGTDEEELHRLYGGAGARVIAFGHFHEAFVREWEGGTLANVASVSLPKDGKPLAGYSIFNWDGGDWSIEQFRVPYDHADEEGALAASDIPRDE</sequence>
<dbReference type="PIRSF" id="PIRSF000883">
    <property type="entry name" value="Pesterase_MJ0912"/>
    <property type="match status" value="1"/>
</dbReference>
<name>A0A6J4VJL4_9BACT</name>
<dbReference type="InterPro" id="IPR029052">
    <property type="entry name" value="Metallo-depent_PP-like"/>
</dbReference>
<reference evidence="3" key="1">
    <citation type="submission" date="2020-02" db="EMBL/GenBank/DDBJ databases">
        <authorList>
            <person name="Meier V. D."/>
        </authorList>
    </citation>
    <scope>NUCLEOTIDE SEQUENCE</scope>
    <source>
        <strain evidence="3">AVDCRST_MAG88</strain>
    </source>
</reference>
<dbReference type="InterPro" id="IPR024654">
    <property type="entry name" value="Calcineurin-like_PHP_lpxH"/>
</dbReference>
<accession>A0A6J4VJL4</accession>
<comment type="similarity">
    <text evidence="1">Belongs to the metallophosphoesterase superfamily. YfcE family.</text>
</comment>
<dbReference type="Gene3D" id="3.60.21.10">
    <property type="match status" value="1"/>
</dbReference>
<dbReference type="CDD" id="cd00838">
    <property type="entry name" value="MPP_superfamily"/>
    <property type="match status" value="1"/>
</dbReference>
<dbReference type="Pfam" id="PF12850">
    <property type="entry name" value="Metallophos_2"/>
    <property type="match status" value="1"/>
</dbReference>
<dbReference type="InterPro" id="IPR050126">
    <property type="entry name" value="Ap4A_hydrolase"/>
</dbReference>